<keyword evidence="2" id="KW-1185">Reference proteome</keyword>
<evidence type="ECO:0000313" key="2">
    <source>
        <dbReference type="Proteomes" id="UP001057868"/>
    </source>
</evidence>
<comment type="caution">
    <text evidence="1">The sequence shown here is derived from an EMBL/GenBank/DDBJ whole genome shotgun (WGS) entry which is preliminary data.</text>
</comment>
<evidence type="ECO:0000313" key="1">
    <source>
        <dbReference type="EMBL" id="GKU24399.1"/>
    </source>
</evidence>
<dbReference type="RefSeq" id="WP_261851406.1">
    <property type="nucleotide sequence ID" value="NZ_BQXY01000001.1"/>
</dbReference>
<proteinExistence type="predicted"/>
<dbReference type="InterPro" id="IPR009702">
    <property type="entry name" value="DUF1284"/>
</dbReference>
<dbReference type="AlphaFoldDB" id="A0A9W5Y0D1"/>
<sequence>MIKIKPHHFMDIIKLYGFGIEKFIPDRKYNHNFYLIANEILKDKNVKIEITIGKDDICMPCKYIKNDICQDFITHIQYIKSKDEWNKIIDKRILEYAELQVNQILSAYELCNKLYLIKEKINDIWKEECEENNFKRYTNFCLGAQKYLEF</sequence>
<organism evidence="1 2">
    <name type="scientific">Clostridium folliculivorans</name>
    <dbReference type="NCBI Taxonomy" id="2886038"/>
    <lineage>
        <taxon>Bacteria</taxon>
        <taxon>Bacillati</taxon>
        <taxon>Bacillota</taxon>
        <taxon>Clostridia</taxon>
        <taxon>Eubacteriales</taxon>
        <taxon>Clostridiaceae</taxon>
        <taxon>Clostridium</taxon>
    </lineage>
</organism>
<dbReference type="EMBL" id="BQXY01000001">
    <property type="protein sequence ID" value="GKU24399.1"/>
    <property type="molecule type" value="Genomic_DNA"/>
</dbReference>
<accession>A0A9W5Y0D1</accession>
<protein>
    <submittedName>
        <fullName evidence="1">Uncharacterized protein</fullName>
    </submittedName>
</protein>
<dbReference type="Pfam" id="PF06935">
    <property type="entry name" value="DUF1284"/>
    <property type="match status" value="1"/>
</dbReference>
<gene>
    <name evidence="1" type="ORF">CFOLD11_12250</name>
</gene>
<dbReference type="Proteomes" id="UP001057868">
    <property type="component" value="Unassembled WGS sequence"/>
</dbReference>
<name>A0A9W5Y0D1_9CLOT</name>
<reference evidence="1" key="1">
    <citation type="journal article" date="2023" name="Int. J. Syst. Evol. Microbiol.">
        <title>&lt;i&gt;Clostridium folliculivorans&lt;/i&gt; sp. nov., isolated from soil samples of an organic paddy in Japan.</title>
        <authorList>
            <person name="Tazawa J."/>
            <person name="Kobayashi H."/>
            <person name="Tanizawa Y."/>
            <person name="Uchino A."/>
            <person name="Tanaka F."/>
            <person name="Urashima Y."/>
            <person name="Miura S."/>
            <person name="Sakamoto M."/>
            <person name="Ohkuma M."/>
            <person name="Tohno M."/>
        </authorList>
    </citation>
    <scope>NUCLEOTIDE SEQUENCE</scope>
    <source>
        <strain evidence="1">D1-1</strain>
    </source>
</reference>